<sequence>MLFLDVWHFIYFKMQKDRILNLLHLHFIVFIWGFTAILGKLITIDSLPLVWIRMGLATVFISMYIYFAKFSLKVSKKTFFWLLGGGIVVALHWVTFFLAIKVSTVSVALAMMSTGAFFTALMEPFWYGRKVIGYEIVFGLLVVAGLYLIFKVETQYVFGMGIALISAFLAAVFSLINGKLVQNHRPSIISFYELGVGVIFLSIILILKGDWNMSLVTLPNMDWVYLLILAIVCTAYAFIASVKIMRVLTPYTVMLTTNLEPVYGILLAWFIFGSEEKMKPMFYVGALIILTTVIANGILKQRENIKKRVPKI</sequence>
<evidence type="ECO:0000259" key="2">
    <source>
        <dbReference type="Pfam" id="PF00892"/>
    </source>
</evidence>
<dbReference type="PANTHER" id="PTHR22911:SF79">
    <property type="entry name" value="MOBA-LIKE NTP TRANSFERASE DOMAIN-CONTAINING PROTEIN"/>
    <property type="match status" value="1"/>
</dbReference>
<feature type="transmembrane region" description="Helical" evidence="1">
    <location>
        <begin position="79"/>
        <end position="100"/>
    </location>
</feature>
<dbReference type="SUPFAM" id="SSF103481">
    <property type="entry name" value="Multidrug resistance efflux transporter EmrE"/>
    <property type="match status" value="2"/>
</dbReference>
<dbReference type="GO" id="GO:0016020">
    <property type="term" value="C:membrane"/>
    <property type="evidence" value="ECO:0007669"/>
    <property type="project" value="InterPro"/>
</dbReference>
<keyword evidence="1" id="KW-0812">Transmembrane</keyword>
<protein>
    <submittedName>
        <fullName evidence="3">EamA-like transporter family protein</fullName>
    </submittedName>
</protein>
<dbReference type="AlphaFoldDB" id="A0A1T5A0T5"/>
<feature type="transmembrane region" description="Helical" evidence="1">
    <location>
        <begin position="223"/>
        <end position="239"/>
    </location>
</feature>
<keyword evidence="4" id="KW-1185">Reference proteome</keyword>
<feature type="transmembrane region" description="Helical" evidence="1">
    <location>
        <begin position="106"/>
        <end position="125"/>
    </location>
</feature>
<feature type="domain" description="EamA" evidence="2">
    <location>
        <begin position="158"/>
        <end position="294"/>
    </location>
</feature>
<reference evidence="4" key="1">
    <citation type="submission" date="2017-02" db="EMBL/GenBank/DDBJ databases">
        <authorList>
            <person name="Varghese N."/>
            <person name="Submissions S."/>
        </authorList>
    </citation>
    <scope>NUCLEOTIDE SEQUENCE [LARGE SCALE GENOMIC DNA]</scope>
    <source>
        <strain evidence="4">DSM 23546</strain>
    </source>
</reference>
<feature type="transmembrane region" description="Helical" evidence="1">
    <location>
        <begin position="21"/>
        <end position="42"/>
    </location>
</feature>
<proteinExistence type="predicted"/>
<feature type="transmembrane region" description="Helical" evidence="1">
    <location>
        <begin position="48"/>
        <end position="67"/>
    </location>
</feature>
<name>A0A1T5A0T5_9FLAO</name>
<feature type="transmembrane region" description="Helical" evidence="1">
    <location>
        <begin position="156"/>
        <end position="176"/>
    </location>
</feature>
<gene>
    <name evidence="3" type="ORF">SAMN05660866_00562</name>
</gene>
<dbReference type="InterPro" id="IPR000620">
    <property type="entry name" value="EamA_dom"/>
</dbReference>
<dbReference type="PANTHER" id="PTHR22911">
    <property type="entry name" value="ACYL-MALONYL CONDENSING ENZYME-RELATED"/>
    <property type="match status" value="1"/>
</dbReference>
<evidence type="ECO:0000313" key="4">
    <source>
        <dbReference type="Proteomes" id="UP000190339"/>
    </source>
</evidence>
<feature type="transmembrane region" description="Helical" evidence="1">
    <location>
        <begin position="280"/>
        <end position="299"/>
    </location>
</feature>
<dbReference type="Proteomes" id="UP000190339">
    <property type="component" value="Unassembled WGS sequence"/>
</dbReference>
<dbReference type="Pfam" id="PF00892">
    <property type="entry name" value="EamA"/>
    <property type="match status" value="2"/>
</dbReference>
<evidence type="ECO:0000313" key="3">
    <source>
        <dbReference type="EMBL" id="SKB28592.1"/>
    </source>
</evidence>
<dbReference type="EMBL" id="FUYL01000001">
    <property type="protein sequence ID" value="SKB28592.1"/>
    <property type="molecule type" value="Genomic_DNA"/>
</dbReference>
<feature type="domain" description="EamA" evidence="2">
    <location>
        <begin position="28"/>
        <end position="150"/>
    </location>
</feature>
<dbReference type="STRING" id="561365.SAMN05660866_00562"/>
<dbReference type="InterPro" id="IPR037185">
    <property type="entry name" value="EmrE-like"/>
</dbReference>
<accession>A0A1T5A0T5</accession>
<feature type="transmembrane region" description="Helical" evidence="1">
    <location>
        <begin position="188"/>
        <end position="207"/>
    </location>
</feature>
<feature type="transmembrane region" description="Helical" evidence="1">
    <location>
        <begin position="251"/>
        <end position="274"/>
    </location>
</feature>
<evidence type="ECO:0000256" key="1">
    <source>
        <dbReference type="SAM" id="Phobius"/>
    </source>
</evidence>
<keyword evidence="1" id="KW-0472">Membrane</keyword>
<feature type="transmembrane region" description="Helical" evidence="1">
    <location>
        <begin position="132"/>
        <end position="150"/>
    </location>
</feature>
<organism evidence="3 4">
    <name type="scientific">Maribacter arcticus</name>
    <dbReference type="NCBI Taxonomy" id="561365"/>
    <lineage>
        <taxon>Bacteria</taxon>
        <taxon>Pseudomonadati</taxon>
        <taxon>Bacteroidota</taxon>
        <taxon>Flavobacteriia</taxon>
        <taxon>Flavobacteriales</taxon>
        <taxon>Flavobacteriaceae</taxon>
        <taxon>Maribacter</taxon>
    </lineage>
</organism>
<keyword evidence="1" id="KW-1133">Transmembrane helix</keyword>